<keyword evidence="2" id="KW-0548">Nucleotidyltransferase</keyword>
<dbReference type="GO" id="GO:0003676">
    <property type="term" value="F:nucleic acid binding"/>
    <property type="evidence" value="ECO:0007669"/>
    <property type="project" value="InterPro"/>
</dbReference>
<dbReference type="InterPro" id="IPR036397">
    <property type="entry name" value="RNaseH_sf"/>
</dbReference>
<keyword evidence="5" id="KW-0378">Hydrolase</keyword>
<dbReference type="Gene3D" id="1.10.340.70">
    <property type="match status" value="1"/>
</dbReference>
<dbReference type="EMBL" id="JAUCMX010000019">
    <property type="protein sequence ID" value="KAK3516859.1"/>
    <property type="molecule type" value="Genomic_DNA"/>
</dbReference>
<dbReference type="InterPro" id="IPR041588">
    <property type="entry name" value="Integrase_H2C2"/>
</dbReference>
<accession>A0AAE0QBH9</accession>
<dbReference type="Pfam" id="PF17921">
    <property type="entry name" value="Integrase_H2C2"/>
    <property type="match status" value="1"/>
</dbReference>
<organism evidence="9 10">
    <name type="scientific">Hemibagrus guttatus</name>
    <dbReference type="NCBI Taxonomy" id="175788"/>
    <lineage>
        <taxon>Eukaryota</taxon>
        <taxon>Metazoa</taxon>
        <taxon>Chordata</taxon>
        <taxon>Craniata</taxon>
        <taxon>Vertebrata</taxon>
        <taxon>Euteleostomi</taxon>
        <taxon>Actinopterygii</taxon>
        <taxon>Neopterygii</taxon>
        <taxon>Teleostei</taxon>
        <taxon>Ostariophysi</taxon>
        <taxon>Siluriformes</taxon>
        <taxon>Bagridae</taxon>
        <taxon>Hemibagrus</taxon>
    </lineage>
</organism>
<dbReference type="Gene3D" id="3.30.420.10">
    <property type="entry name" value="Ribonuclease H-like superfamily/Ribonuclease H"/>
    <property type="match status" value="1"/>
</dbReference>
<dbReference type="InterPro" id="IPR043502">
    <property type="entry name" value="DNA/RNA_pol_sf"/>
</dbReference>
<evidence type="ECO:0000256" key="6">
    <source>
        <dbReference type="ARBA" id="ARBA00022918"/>
    </source>
</evidence>
<evidence type="ECO:0000259" key="8">
    <source>
        <dbReference type="PROSITE" id="PS50994"/>
    </source>
</evidence>
<dbReference type="Pfam" id="PF00665">
    <property type="entry name" value="rve"/>
    <property type="match status" value="1"/>
</dbReference>
<keyword evidence="4" id="KW-0255">Endonuclease</keyword>
<dbReference type="InterPro" id="IPR001584">
    <property type="entry name" value="Integrase_cat-core"/>
</dbReference>
<gene>
    <name evidence="9" type="ORF">QTP70_027085</name>
</gene>
<dbReference type="PROSITE" id="PS50994">
    <property type="entry name" value="INTEGRASE"/>
    <property type="match status" value="1"/>
</dbReference>
<evidence type="ECO:0000313" key="10">
    <source>
        <dbReference type="Proteomes" id="UP001274896"/>
    </source>
</evidence>
<reference evidence="9" key="1">
    <citation type="submission" date="2023-06" db="EMBL/GenBank/DDBJ databases">
        <title>Male Hemibagrus guttatus genome.</title>
        <authorList>
            <person name="Bian C."/>
        </authorList>
    </citation>
    <scope>NUCLEOTIDE SEQUENCE</scope>
    <source>
        <strain evidence="9">Male_cb2023</strain>
        <tissue evidence="9">Muscle</tissue>
    </source>
</reference>
<dbReference type="Pfam" id="PF17917">
    <property type="entry name" value="RT_RNaseH"/>
    <property type="match status" value="1"/>
</dbReference>
<name>A0AAE0QBH9_9TELE</name>
<dbReference type="SUPFAM" id="SSF56672">
    <property type="entry name" value="DNA/RNA polymerases"/>
    <property type="match status" value="1"/>
</dbReference>
<evidence type="ECO:0000256" key="4">
    <source>
        <dbReference type="ARBA" id="ARBA00022759"/>
    </source>
</evidence>
<evidence type="ECO:0000313" key="9">
    <source>
        <dbReference type="EMBL" id="KAK3516859.1"/>
    </source>
</evidence>
<dbReference type="Gene3D" id="3.10.20.370">
    <property type="match status" value="1"/>
</dbReference>
<proteinExistence type="predicted"/>
<evidence type="ECO:0000256" key="5">
    <source>
        <dbReference type="ARBA" id="ARBA00022801"/>
    </source>
</evidence>
<evidence type="ECO:0000256" key="3">
    <source>
        <dbReference type="ARBA" id="ARBA00022722"/>
    </source>
</evidence>
<dbReference type="PANTHER" id="PTHR37984:SF15">
    <property type="entry name" value="INTEGRASE CATALYTIC DOMAIN-CONTAINING PROTEIN"/>
    <property type="match status" value="1"/>
</dbReference>
<dbReference type="InterPro" id="IPR050951">
    <property type="entry name" value="Retrovirus_Pol_polyprotein"/>
</dbReference>
<keyword evidence="6" id="KW-0695">RNA-directed DNA polymerase</keyword>
<dbReference type="GO" id="GO:0003964">
    <property type="term" value="F:RNA-directed DNA polymerase activity"/>
    <property type="evidence" value="ECO:0007669"/>
    <property type="project" value="UniProtKB-KW"/>
</dbReference>
<evidence type="ECO:0000256" key="7">
    <source>
        <dbReference type="ARBA" id="ARBA00039658"/>
    </source>
</evidence>
<dbReference type="GO" id="GO:0004519">
    <property type="term" value="F:endonuclease activity"/>
    <property type="evidence" value="ECO:0007669"/>
    <property type="project" value="UniProtKB-KW"/>
</dbReference>
<dbReference type="FunFam" id="1.10.340.70:FF:000001">
    <property type="entry name" value="Retrovirus-related Pol polyprotein from transposon gypsy-like Protein"/>
    <property type="match status" value="1"/>
</dbReference>
<dbReference type="InterPro" id="IPR041373">
    <property type="entry name" value="RT_RNaseH"/>
</dbReference>
<dbReference type="PANTHER" id="PTHR37984">
    <property type="entry name" value="PROTEIN CBG26694"/>
    <property type="match status" value="1"/>
</dbReference>
<dbReference type="SUPFAM" id="SSF53098">
    <property type="entry name" value="Ribonuclease H-like"/>
    <property type="match status" value="1"/>
</dbReference>
<feature type="domain" description="Integrase catalytic" evidence="8">
    <location>
        <begin position="304"/>
        <end position="396"/>
    </location>
</feature>
<dbReference type="GO" id="GO:0016787">
    <property type="term" value="F:hydrolase activity"/>
    <property type="evidence" value="ECO:0007669"/>
    <property type="project" value="UniProtKB-KW"/>
</dbReference>
<dbReference type="GO" id="GO:0015074">
    <property type="term" value="P:DNA integration"/>
    <property type="evidence" value="ECO:0007669"/>
    <property type="project" value="InterPro"/>
</dbReference>
<keyword evidence="10" id="KW-1185">Reference proteome</keyword>
<protein>
    <recommendedName>
        <fullName evidence="7">Gypsy retrotransposon integrase-like protein 1</fullName>
    </recommendedName>
</protein>
<dbReference type="InterPro" id="IPR012337">
    <property type="entry name" value="RNaseH-like_sf"/>
</dbReference>
<comment type="caution">
    <text evidence="9">The sequence shown here is derived from an EMBL/GenBank/DDBJ whole genome shotgun (WGS) entry which is preliminary data.</text>
</comment>
<keyword evidence="1" id="KW-0808">Transferase</keyword>
<dbReference type="AlphaFoldDB" id="A0AAE0QBH9"/>
<dbReference type="CDD" id="cd09274">
    <property type="entry name" value="RNase_HI_RT_Ty3"/>
    <property type="match status" value="1"/>
</dbReference>
<evidence type="ECO:0000256" key="1">
    <source>
        <dbReference type="ARBA" id="ARBA00022679"/>
    </source>
</evidence>
<dbReference type="FunFam" id="3.10.20.370:FF:000001">
    <property type="entry name" value="Retrovirus-related Pol polyprotein from transposon 17.6-like protein"/>
    <property type="match status" value="1"/>
</dbReference>
<evidence type="ECO:0000256" key="2">
    <source>
        <dbReference type="ARBA" id="ARBA00022695"/>
    </source>
</evidence>
<sequence>MNFCQWRGFRKREEALKVASLLEFLLHPPILGYPDFEQPFILHCDASQDGLGTILYQRQQGKLVVIGYGSRTLTAPEKNYHLHSGKLEFLALKWAVCERFREYLYYPPSFVVYTDNNPLTYVLTTAKLNATTHRWIAELADYNFTIKYRPGHIHRDADVLSRMPLDMQRYMQACSQEASPRVISAVTDAILLKLEEEEPWMCPIILATVCSEGKLCLDEEGILCQQSAGLTQIVLPRKYLQLVLKELHEEMGHQGVEHTLSLIRDRFYWPHMRGDVEHYVTKVCSCLKHKRPNKVMRARLVNIVTTYPFELVSVDFLHLEGCKGGYEYILVLMYHFTRYAQAYACKNKSAKTAAEKIFGDFVLRHGFPTKLHHDQGKEFENKLFAQMEELCDIQHSRITLLEIDRWRNGNEKDSLRFPQ</sequence>
<keyword evidence="3" id="KW-0540">Nuclease</keyword>
<dbReference type="Proteomes" id="UP001274896">
    <property type="component" value="Unassembled WGS sequence"/>
</dbReference>